<feature type="chain" id="PRO_5042245947" evidence="1">
    <location>
        <begin position="22"/>
        <end position="157"/>
    </location>
</feature>
<dbReference type="Proteomes" id="UP001283361">
    <property type="component" value="Unassembled WGS sequence"/>
</dbReference>
<evidence type="ECO:0000313" key="3">
    <source>
        <dbReference type="Proteomes" id="UP001283361"/>
    </source>
</evidence>
<comment type="caution">
    <text evidence="2">The sequence shown here is derived from an EMBL/GenBank/DDBJ whole genome shotgun (WGS) entry which is preliminary data.</text>
</comment>
<evidence type="ECO:0000256" key="1">
    <source>
        <dbReference type="SAM" id="SignalP"/>
    </source>
</evidence>
<protein>
    <submittedName>
        <fullName evidence="2">Uncharacterized protein</fullName>
    </submittedName>
</protein>
<dbReference type="EMBL" id="JAWDGP010004502">
    <property type="protein sequence ID" value="KAK3763742.1"/>
    <property type="molecule type" value="Genomic_DNA"/>
</dbReference>
<proteinExistence type="predicted"/>
<dbReference type="AlphaFoldDB" id="A0AAE1DAW6"/>
<keyword evidence="3" id="KW-1185">Reference proteome</keyword>
<gene>
    <name evidence="2" type="ORF">RRG08_059100</name>
</gene>
<evidence type="ECO:0000313" key="2">
    <source>
        <dbReference type="EMBL" id="KAK3763742.1"/>
    </source>
</evidence>
<reference evidence="2" key="1">
    <citation type="journal article" date="2023" name="G3 (Bethesda)">
        <title>A reference genome for the long-term kleptoplast-retaining sea slug Elysia crispata morphotype clarki.</title>
        <authorList>
            <person name="Eastman K.E."/>
            <person name="Pendleton A.L."/>
            <person name="Shaikh M.A."/>
            <person name="Suttiyut T."/>
            <person name="Ogas R."/>
            <person name="Tomko P."/>
            <person name="Gavelis G."/>
            <person name="Widhalm J.R."/>
            <person name="Wisecaver J.H."/>
        </authorList>
    </citation>
    <scope>NUCLEOTIDE SEQUENCE</scope>
    <source>
        <strain evidence="2">ECLA1</strain>
    </source>
</reference>
<sequence length="157" mass="16610">MKVSLAVTFLAVSGAVYTVSGSSTEKRFFIGDLEKAFNTVKDVVDQGVKGVKTVKGVFIKAKRGVNGFTNQVNKDAHVVAQTTFDDIQQIEGKVDFQDVIQALIPLIDSSFTEAACQMACEDSASDVLGADAEAYANLACPPLCQAALAEQKDVAQG</sequence>
<organism evidence="2 3">
    <name type="scientific">Elysia crispata</name>
    <name type="common">lettuce slug</name>
    <dbReference type="NCBI Taxonomy" id="231223"/>
    <lineage>
        <taxon>Eukaryota</taxon>
        <taxon>Metazoa</taxon>
        <taxon>Spiralia</taxon>
        <taxon>Lophotrochozoa</taxon>
        <taxon>Mollusca</taxon>
        <taxon>Gastropoda</taxon>
        <taxon>Heterobranchia</taxon>
        <taxon>Euthyneura</taxon>
        <taxon>Panpulmonata</taxon>
        <taxon>Sacoglossa</taxon>
        <taxon>Placobranchoidea</taxon>
        <taxon>Plakobranchidae</taxon>
        <taxon>Elysia</taxon>
    </lineage>
</organism>
<accession>A0AAE1DAW6</accession>
<feature type="signal peptide" evidence="1">
    <location>
        <begin position="1"/>
        <end position="21"/>
    </location>
</feature>
<name>A0AAE1DAW6_9GAST</name>
<keyword evidence="1" id="KW-0732">Signal</keyword>